<protein>
    <submittedName>
        <fullName evidence="1">Uncharacterized protein</fullName>
    </submittedName>
</protein>
<comment type="caution">
    <text evidence="1">The sequence shown here is derived from an EMBL/GenBank/DDBJ whole genome shotgun (WGS) entry which is preliminary data.</text>
</comment>
<gene>
    <name evidence="1" type="ORF">V5799_023624</name>
</gene>
<organism evidence="1 2">
    <name type="scientific">Amblyomma americanum</name>
    <name type="common">Lone star tick</name>
    <dbReference type="NCBI Taxonomy" id="6943"/>
    <lineage>
        <taxon>Eukaryota</taxon>
        <taxon>Metazoa</taxon>
        <taxon>Ecdysozoa</taxon>
        <taxon>Arthropoda</taxon>
        <taxon>Chelicerata</taxon>
        <taxon>Arachnida</taxon>
        <taxon>Acari</taxon>
        <taxon>Parasitiformes</taxon>
        <taxon>Ixodida</taxon>
        <taxon>Ixodoidea</taxon>
        <taxon>Ixodidae</taxon>
        <taxon>Amblyomminae</taxon>
        <taxon>Amblyomma</taxon>
    </lineage>
</organism>
<reference evidence="1 2" key="1">
    <citation type="journal article" date="2023" name="Arcadia Sci">
        <title>De novo assembly of a long-read Amblyomma americanum tick genome.</title>
        <authorList>
            <person name="Chou S."/>
            <person name="Poskanzer K.E."/>
            <person name="Rollins M."/>
            <person name="Thuy-Boun P.S."/>
        </authorList>
    </citation>
    <scope>NUCLEOTIDE SEQUENCE [LARGE SCALE GENOMIC DNA]</scope>
    <source>
        <strain evidence="1">F_SG_1</strain>
        <tissue evidence="1">Salivary glands</tissue>
    </source>
</reference>
<accession>A0AAQ4FHC0</accession>
<evidence type="ECO:0000313" key="1">
    <source>
        <dbReference type="EMBL" id="KAK8786599.1"/>
    </source>
</evidence>
<evidence type="ECO:0000313" key="2">
    <source>
        <dbReference type="Proteomes" id="UP001321473"/>
    </source>
</evidence>
<keyword evidence="2" id="KW-1185">Reference proteome</keyword>
<dbReference type="AlphaFoldDB" id="A0AAQ4FHC0"/>
<proteinExistence type="predicted"/>
<dbReference type="EMBL" id="JARKHS020002604">
    <property type="protein sequence ID" value="KAK8786599.1"/>
    <property type="molecule type" value="Genomic_DNA"/>
</dbReference>
<feature type="non-terminal residue" evidence="1">
    <location>
        <position position="78"/>
    </location>
</feature>
<sequence length="78" mass="8868">MCVLAVLVRCARGKVNHKLQHEVVDAFKAMQEFPVGIAAFDEDLDGGLDCLVTIRTEFDKESQKASYAWFLKEKDRHV</sequence>
<name>A0AAQ4FHC0_AMBAM</name>
<dbReference type="Proteomes" id="UP001321473">
    <property type="component" value="Unassembled WGS sequence"/>
</dbReference>